<evidence type="ECO:0000313" key="2">
    <source>
        <dbReference type="EMBL" id="VDD84267.1"/>
    </source>
</evidence>
<keyword evidence="3" id="KW-1185">Reference proteome</keyword>
<dbReference type="AlphaFoldDB" id="A0A0R3UQW4"/>
<name>A0A0R3UQW4_MESCO</name>
<protein>
    <submittedName>
        <fullName evidence="2">Uncharacterized protein</fullName>
    </submittedName>
</protein>
<accession>A0A0R3UQW4</accession>
<gene>
    <name evidence="2" type="ORF">MCOS_LOCUS10270</name>
</gene>
<reference evidence="2 3" key="1">
    <citation type="submission" date="2018-10" db="EMBL/GenBank/DDBJ databases">
        <authorList>
            <consortium name="Pathogen Informatics"/>
        </authorList>
    </citation>
    <scope>NUCLEOTIDE SEQUENCE [LARGE SCALE GENOMIC DNA]</scope>
</reference>
<dbReference type="Proteomes" id="UP000267029">
    <property type="component" value="Unassembled WGS sequence"/>
</dbReference>
<dbReference type="EMBL" id="UXSR01006121">
    <property type="protein sequence ID" value="VDD84267.1"/>
    <property type="molecule type" value="Genomic_DNA"/>
</dbReference>
<organism evidence="2 3">
    <name type="scientific">Mesocestoides corti</name>
    <name type="common">Flatworm</name>
    <dbReference type="NCBI Taxonomy" id="53468"/>
    <lineage>
        <taxon>Eukaryota</taxon>
        <taxon>Metazoa</taxon>
        <taxon>Spiralia</taxon>
        <taxon>Lophotrochozoa</taxon>
        <taxon>Platyhelminthes</taxon>
        <taxon>Cestoda</taxon>
        <taxon>Eucestoda</taxon>
        <taxon>Cyclophyllidea</taxon>
        <taxon>Mesocestoididae</taxon>
        <taxon>Mesocestoides</taxon>
    </lineage>
</organism>
<proteinExistence type="predicted"/>
<evidence type="ECO:0000313" key="3">
    <source>
        <dbReference type="Proteomes" id="UP000267029"/>
    </source>
</evidence>
<feature type="compositionally biased region" description="Basic and acidic residues" evidence="1">
    <location>
        <begin position="55"/>
        <end position="70"/>
    </location>
</feature>
<feature type="region of interest" description="Disordered" evidence="1">
    <location>
        <begin position="50"/>
        <end position="77"/>
    </location>
</feature>
<sequence>MDLRWMMSPSCKSTRAKSLVNYSHGPLSCQMRGAGSVELDILPLMNSAINSVKPKSGDQGRSDFKSRDSEDPADNGRVNLAAEKVLRSFQVRQFHALPFMRHVLTPDPSYP</sequence>
<evidence type="ECO:0000256" key="1">
    <source>
        <dbReference type="SAM" id="MobiDB-lite"/>
    </source>
</evidence>